<evidence type="ECO:0000313" key="3">
    <source>
        <dbReference type="Proteomes" id="UP000734854"/>
    </source>
</evidence>
<sequence length="645" mass="71816">MMAVQSRSNLTPAVAAAEAVAAIGCGYDLCYNFSFSHVKPGPDGSRLIELDQTLVQDLVMPGGVVVPNAPKVIKCDRGERTRYRSDVLSFNQMAEQFNQNLSTPGKIPSGLFNAMFDFGGCWQKDASATKTLAFDGWYILLYHVELVSSHIVLLDSIKQEVPSSWDPAALAEFIQKYGTHIIVGLAMGGKDVVYLKQQKHSLLQESEVQNLLKKLVDGRFSETTKGDNTLANDESSRQMKVTNFENQDIHTPFLKSVSSRSTMVLQTKNGDIASHFVRIGGFDKGQSHDQWLVTIPQAPSLVSMHLVPIISLLNGVKGSGFLSHAVNLYCRFGLYAIYLVYVYNIPNVDCEFVKLLTVLTDDLDKPPIEELRHFLEFQIPRQWAPAFGELPLGPQQKKHLQSLQFTLMGPRLYVNNIQVHSQKLPVTGLRLYLEGKRNDRLAIHLQHLSSQPNSFHISDTTAYAGNDLSLDERAYYVPVKWALLSQVCTAPVQYEGSFDESAYIVTKAWLEVKEFGMKKVLFLRLAYSNAPSMKIRRSAWDGGPTTISQKSGSISALISSRFSTGLIPEPKGKVEVNSAIYPKGPPVPIRIPRMARFVDTIEMSRGPDDLPGYWVVTGAKLCVEGGKIFLKVKYSLLIEMPEDDF</sequence>
<evidence type="ECO:0000259" key="1">
    <source>
        <dbReference type="PROSITE" id="PS51412"/>
    </source>
</evidence>
<keyword evidence="3" id="KW-1185">Reference proteome</keyword>
<dbReference type="InterPro" id="IPR044663">
    <property type="entry name" value="CAD1/NSL1-like"/>
</dbReference>
<dbReference type="PANTHER" id="PTHR33199:SF8">
    <property type="entry name" value="MACPF DOMAIN-CONTAINING PROTEIN NSL1"/>
    <property type="match status" value="1"/>
</dbReference>
<dbReference type="PROSITE" id="PS51412">
    <property type="entry name" value="MACPF_2"/>
    <property type="match status" value="1"/>
</dbReference>
<dbReference type="GO" id="GO:0005886">
    <property type="term" value="C:plasma membrane"/>
    <property type="evidence" value="ECO:0007669"/>
    <property type="project" value="TreeGrafter"/>
</dbReference>
<reference evidence="2 3" key="1">
    <citation type="submission" date="2020-08" db="EMBL/GenBank/DDBJ databases">
        <title>Plant Genome Project.</title>
        <authorList>
            <person name="Zhang R.-G."/>
        </authorList>
    </citation>
    <scope>NUCLEOTIDE SEQUENCE [LARGE SCALE GENOMIC DNA]</scope>
    <source>
        <tissue evidence="2">Rhizome</tissue>
    </source>
</reference>
<dbReference type="GO" id="GO:2000031">
    <property type="term" value="P:regulation of salicylic acid mediated signaling pathway"/>
    <property type="evidence" value="ECO:0007669"/>
    <property type="project" value="InterPro"/>
</dbReference>
<organism evidence="2 3">
    <name type="scientific">Zingiber officinale</name>
    <name type="common">Ginger</name>
    <name type="synonym">Amomum zingiber</name>
    <dbReference type="NCBI Taxonomy" id="94328"/>
    <lineage>
        <taxon>Eukaryota</taxon>
        <taxon>Viridiplantae</taxon>
        <taxon>Streptophyta</taxon>
        <taxon>Embryophyta</taxon>
        <taxon>Tracheophyta</taxon>
        <taxon>Spermatophyta</taxon>
        <taxon>Magnoliopsida</taxon>
        <taxon>Liliopsida</taxon>
        <taxon>Zingiberales</taxon>
        <taxon>Zingiberaceae</taxon>
        <taxon>Zingiber</taxon>
    </lineage>
</organism>
<dbReference type="AlphaFoldDB" id="A0A8J5I7E8"/>
<proteinExistence type="predicted"/>
<evidence type="ECO:0000313" key="2">
    <source>
        <dbReference type="EMBL" id="KAG6528895.1"/>
    </source>
</evidence>
<dbReference type="PANTHER" id="PTHR33199">
    <property type="entry name" value="MACPF DOMAIN-CONTAINING PROTEIN CAD1"/>
    <property type="match status" value="1"/>
</dbReference>
<comment type="caution">
    <text evidence="2">The sequence shown here is derived from an EMBL/GenBank/DDBJ whole genome shotgun (WGS) entry which is preliminary data.</text>
</comment>
<name>A0A8J5I7E8_ZINOF</name>
<gene>
    <name evidence="2" type="ORF">ZIOFF_011087</name>
</gene>
<protein>
    <recommendedName>
        <fullName evidence="1">MACPF domain-containing protein</fullName>
    </recommendedName>
</protein>
<accession>A0A8J5I7E8</accession>
<dbReference type="InterPro" id="IPR020864">
    <property type="entry name" value="MACPF"/>
</dbReference>
<dbReference type="Proteomes" id="UP000734854">
    <property type="component" value="Unassembled WGS sequence"/>
</dbReference>
<dbReference type="SMART" id="SM00457">
    <property type="entry name" value="MACPF"/>
    <property type="match status" value="1"/>
</dbReference>
<dbReference type="GO" id="GO:0009626">
    <property type="term" value="P:plant-type hypersensitive response"/>
    <property type="evidence" value="ECO:0007669"/>
    <property type="project" value="TreeGrafter"/>
</dbReference>
<dbReference type="EMBL" id="JACMSC010000003">
    <property type="protein sequence ID" value="KAG6528895.1"/>
    <property type="molecule type" value="Genomic_DNA"/>
</dbReference>
<dbReference type="Pfam" id="PF01823">
    <property type="entry name" value="MACPF"/>
    <property type="match status" value="1"/>
</dbReference>
<feature type="domain" description="MACPF" evidence="1">
    <location>
        <begin position="6"/>
        <end position="343"/>
    </location>
</feature>